<name>A0A6G9ICA2_9GAMM</name>
<dbReference type="PROSITE" id="PS51257">
    <property type="entry name" value="PROKAR_LIPOPROTEIN"/>
    <property type="match status" value="1"/>
</dbReference>
<protein>
    <recommendedName>
        <fullName evidence="4">Raqprd family integrative conjugative element protein</fullName>
    </recommendedName>
</protein>
<gene>
    <name evidence="2" type="ORF">IPMB12_07085</name>
</gene>
<keyword evidence="1" id="KW-0732">Signal</keyword>
<dbReference type="KEGG" id="orb:IPMB12_07085"/>
<dbReference type="EMBL" id="CP050253">
    <property type="protein sequence ID" value="QIQ21467.1"/>
    <property type="molecule type" value="Genomic_DNA"/>
</dbReference>
<dbReference type="Proteomes" id="UP000501168">
    <property type="component" value="Chromosome"/>
</dbReference>
<keyword evidence="3" id="KW-1185">Reference proteome</keyword>
<organism evidence="2 3">
    <name type="scientific">Zophobihabitans entericus</name>
    <dbReference type="NCBI Taxonomy" id="1635327"/>
    <lineage>
        <taxon>Bacteria</taxon>
        <taxon>Pseudomonadati</taxon>
        <taxon>Pseudomonadota</taxon>
        <taxon>Gammaproteobacteria</taxon>
        <taxon>Orbales</taxon>
        <taxon>Orbaceae</taxon>
        <taxon>Zophobihabitans</taxon>
    </lineage>
</organism>
<dbReference type="NCBIfam" id="TIGR01690">
    <property type="entry name" value="ICE_RAQPRD"/>
    <property type="match status" value="1"/>
</dbReference>
<dbReference type="InterPro" id="IPR019110">
    <property type="entry name" value="Uncharacterised_RAQPRD"/>
</dbReference>
<evidence type="ECO:0000256" key="1">
    <source>
        <dbReference type="SAM" id="SignalP"/>
    </source>
</evidence>
<dbReference type="RefSeq" id="WP_166916311.1">
    <property type="nucleotide sequence ID" value="NZ_CP050253.1"/>
</dbReference>
<feature type="signal peptide" evidence="1">
    <location>
        <begin position="1"/>
        <end position="26"/>
    </location>
</feature>
<evidence type="ECO:0008006" key="4">
    <source>
        <dbReference type="Google" id="ProtNLM"/>
    </source>
</evidence>
<sequence length="114" mass="13186">MSQHLSKLYWMLVLLVGSCTSTVVYAQNLASSEHQHLAQVMRQLDMIDYLVAQSADQVNQSTSTSRYHLDYQRLQKDLTRIRQGLNDYIEPKRAQPRDPVEFSGQYRLLNQGAQ</sequence>
<proteinExistence type="predicted"/>
<dbReference type="InParanoid" id="A0A6G9ICA2"/>
<dbReference type="AlphaFoldDB" id="A0A6G9ICA2"/>
<accession>A0A6G9ICA2</accession>
<feature type="chain" id="PRO_5026117159" description="Raqprd family integrative conjugative element protein" evidence="1">
    <location>
        <begin position="27"/>
        <end position="114"/>
    </location>
</feature>
<dbReference type="Pfam" id="PF09686">
    <property type="entry name" value="Plasmid_RAQPRD"/>
    <property type="match status" value="1"/>
</dbReference>
<evidence type="ECO:0000313" key="2">
    <source>
        <dbReference type="EMBL" id="QIQ21467.1"/>
    </source>
</evidence>
<evidence type="ECO:0000313" key="3">
    <source>
        <dbReference type="Proteomes" id="UP000501168"/>
    </source>
</evidence>
<reference evidence="2 3" key="1">
    <citation type="submission" date="2020-03" db="EMBL/GenBank/DDBJ databases">
        <title>Complete genome sequence of Orbus sp. IPMB12 (BCRC 80908).</title>
        <authorList>
            <person name="Lo W.-S."/>
            <person name="Chang T.-H."/>
            <person name="Kuo C.-H."/>
        </authorList>
    </citation>
    <scope>NUCLEOTIDE SEQUENCE [LARGE SCALE GENOMIC DNA]</scope>
    <source>
        <strain evidence="2 3">IPMB12</strain>
    </source>
</reference>